<evidence type="ECO:0000313" key="3">
    <source>
        <dbReference type="Proteomes" id="UP000596660"/>
    </source>
</evidence>
<dbReference type="PANTHER" id="PTHR23272">
    <property type="entry name" value="BED FINGER-RELATED"/>
    <property type="match status" value="1"/>
</dbReference>
<dbReference type="Pfam" id="PF05699">
    <property type="entry name" value="Dimer_Tnp_hAT"/>
    <property type="match status" value="1"/>
</dbReference>
<protein>
    <recommendedName>
        <fullName evidence="1">HAT C-terminal dimerisation domain-containing protein</fullName>
    </recommendedName>
</protein>
<accession>A0A803M604</accession>
<dbReference type="GO" id="GO:0046983">
    <property type="term" value="F:protein dimerization activity"/>
    <property type="evidence" value="ECO:0007669"/>
    <property type="project" value="InterPro"/>
</dbReference>
<dbReference type="Proteomes" id="UP000596660">
    <property type="component" value="Unplaced"/>
</dbReference>
<reference evidence="2" key="2">
    <citation type="submission" date="2021-03" db="UniProtKB">
        <authorList>
            <consortium name="EnsemblPlants"/>
        </authorList>
    </citation>
    <scope>IDENTIFICATION</scope>
</reference>
<reference evidence="2" key="1">
    <citation type="journal article" date="2017" name="Nature">
        <title>The genome of Chenopodium quinoa.</title>
        <authorList>
            <person name="Jarvis D.E."/>
            <person name="Ho Y.S."/>
            <person name="Lightfoot D.J."/>
            <person name="Schmoeckel S.M."/>
            <person name="Li B."/>
            <person name="Borm T.J.A."/>
            <person name="Ohyanagi H."/>
            <person name="Mineta K."/>
            <person name="Michell C.T."/>
            <person name="Saber N."/>
            <person name="Kharbatia N.M."/>
            <person name="Rupper R.R."/>
            <person name="Sharp A.R."/>
            <person name="Dally N."/>
            <person name="Boughton B.A."/>
            <person name="Woo Y.H."/>
            <person name="Gao G."/>
            <person name="Schijlen E.G.W.M."/>
            <person name="Guo X."/>
            <person name="Momin A.A."/>
            <person name="Negrao S."/>
            <person name="Al-Babili S."/>
            <person name="Gehring C."/>
            <person name="Roessner U."/>
            <person name="Jung C."/>
            <person name="Murphy K."/>
            <person name="Arold S.T."/>
            <person name="Gojobori T."/>
            <person name="van der Linden C.G."/>
            <person name="van Loo E.N."/>
            <person name="Jellen E.N."/>
            <person name="Maughan P.J."/>
            <person name="Tester M."/>
        </authorList>
    </citation>
    <scope>NUCLEOTIDE SEQUENCE [LARGE SCALE GENOMIC DNA]</scope>
    <source>
        <strain evidence="2">cv. PI 614886</strain>
    </source>
</reference>
<dbReference type="InterPro" id="IPR008906">
    <property type="entry name" value="HATC_C_dom"/>
</dbReference>
<name>A0A803M604_CHEQI</name>
<organism evidence="2 3">
    <name type="scientific">Chenopodium quinoa</name>
    <name type="common">Quinoa</name>
    <dbReference type="NCBI Taxonomy" id="63459"/>
    <lineage>
        <taxon>Eukaryota</taxon>
        <taxon>Viridiplantae</taxon>
        <taxon>Streptophyta</taxon>
        <taxon>Embryophyta</taxon>
        <taxon>Tracheophyta</taxon>
        <taxon>Spermatophyta</taxon>
        <taxon>Magnoliopsida</taxon>
        <taxon>eudicotyledons</taxon>
        <taxon>Gunneridae</taxon>
        <taxon>Pentapetalae</taxon>
        <taxon>Caryophyllales</taxon>
        <taxon>Chenopodiaceae</taxon>
        <taxon>Chenopodioideae</taxon>
        <taxon>Atripliceae</taxon>
        <taxon>Chenopodium</taxon>
    </lineage>
</organism>
<evidence type="ECO:0000313" key="2">
    <source>
        <dbReference type="EnsemblPlants" id="AUR62023877-RA:cds"/>
    </source>
</evidence>
<dbReference type="InterPro" id="IPR012337">
    <property type="entry name" value="RNaseH-like_sf"/>
</dbReference>
<keyword evidence="3" id="KW-1185">Reference proteome</keyword>
<dbReference type="AlphaFoldDB" id="A0A803M604"/>
<evidence type="ECO:0000259" key="1">
    <source>
        <dbReference type="Pfam" id="PF05699"/>
    </source>
</evidence>
<dbReference type="Gramene" id="AUR62023877-RA">
    <property type="protein sequence ID" value="AUR62023877-RA:cds"/>
    <property type="gene ID" value="AUR62023877"/>
</dbReference>
<feature type="domain" description="HAT C-terminal dimerisation" evidence="1">
    <location>
        <begin position="1"/>
        <end position="44"/>
    </location>
</feature>
<dbReference type="SUPFAM" id="SSF53098">
    <property type="entry name" value="Ribonuclease H-like"/>
    <property type="match status" value="1"/>
</dbReference>
<proteinExistence type="predicted"/>
<sequence>MARDLLTIPVSTVASKSAFSIGGKIVSASRSSLKSKTIQALVFACVGVAGRCFVAAAVAGGCSEFMKHSEPKSLIAIFLLLPLQFTYEKPVEGKKKCGCWKSLPIYCWKHALTEVSLENRWGDEDDTELATLFSKARVDGNNVCFVKNVRPG</sequence>
<dbReference type="PANTHER" id="PTHR23272:SF189">
    <property type="entry name" value="ZINC FINGER BED DOMAIN-CONTAINING PROTEIN RICESLEEPER 1-LIKE"/>
    <property type="match status" value="1"/>
</dbReference>
<dbReference type="EnsemblPlants" id="AUR62023877-RA">
    <property type="protein sequence ID" value="AUR62023877-RA:cds"/>
    <property type="gene ID" value="AUR62023877"/>
</dbReference>